<evidence type="ECO:0000256" key="8">
    <source>
        <dbReference type="ARBA" id="ARBA00023242"/>
    </source>
</evidence>
<accession>A0A2J8AA67</accession>
<name>A0A2J8AA67_9CHLO</name>
<evidence type="ECO:0000313" key="11">
    <source>
        <dbReference type="EMBL" id="PNH09426.1"/>
    </source>
</evidence>
<evidence type="ECO:0000256" key="6">
    <source>
        <dbReference type="ARBA" id="ARBA00022679"/>
    </source>
</evidence>
<reference evidence="11 12" key="1">
    <citation type="journal article" date="2017" name="Mol. Biol. Evol.">
        <title>The 4-celled Tetrabaena socialis nuclear genome reveals the essential components for genetic control of cell number at the origin of multicellularity in the volvocine lineage.</title>
        <authorList>
            <person name="Featherston J."/>
            <person name="Arakaki Y."/>
            <person name="Hanschen E.R."/>
            <person name="Ferris P.J."/>
            <person name="Michod R.E."/>
            <person name="Olson B.J.S.C."/>
            <person name="Nozaki H."/>
            <person name="Durand P.M."/>
        </authorList>
    </citation>
    <scope>NUCLEOTIDE SEQUENCE [LARGE SCALE GENOMIC DNA]</scope>
    <source>
        <strain evidence="11 12">NIES-571</strain>
    </source>
</reference>
<protein>
    <submittedName>
        <fullName evidence="11">Putative ubiquitin conjugation factor E4</fullName>
    </submittedName>
</protein>
<comment type="caution">
    <text evidence="11">The sequence shown here is derived from an EMBL/GenBank/DDBJ whole genome shotgun (WGS) entry which is preliminary data.</text>
</comment>
<dbReference type="InterPro" id="IPR019474">
    <property type="entry name" value="Ub_conjug_fac_E4_core"/>
</dbReference>
<dbReference type="UniPathway" id="UPA00143"/>
<dbReference type="InterPro" id="IPR013083">
    <property type="entry name" value="Znf_RING/FYVE/PHD"/>
</dbReference>
<dbReference type="GO" id="GO:0006511">
    <property type="term" value="P:ubiquitin-dependent protein catabolic process"/>
    <property type="evidence" value="ECO:0007669"/>
    <property type="project" value="InterPro"/>
</dbReference>
<dbReference type="PANTHER" id="PTHR13931">
    <property type="entry name" value="UBIQUITINATION FACTOR E4"/>
    <property type="match status" value="1"/>
</dbReference>
<evidence type="ECO:0000256" key="1">
    <source>
        <dbReference type="ARBA" id="ARBA00004123"/>
    </source>
</evidence>
<evidence type="ECO:0000259" key="10">
    <source>
        <dbReference type="PROSITE" id="PS51698"/>
    </source>
</evidence>
<dbReference type="Gene3D" id="3.30.40.10">
    <property type="entry name" value="Zinc/RING finger domain, C3HC4 (zinc finger)"/>
    <property type="match status" value="1"/>
</dbReference>
<sequence length="861" mass="92663">MDIPAYYSASTTVQQQGLLDPPGLPAVPHAPTLNTPASTTSCSATPLHPTGSGDANVVDVLDRALIERLIESPPQNAQPPMHYLMNCYQRASDELRQASSNAEVQAAVQSARELILNYAGLTLFAGMVPQPAPIEARGPLQLLDALLLRHGLSAPALATAVSAAFPSSGPTSAAAYAAAAVAMPAGFLEALAARHASDEGLADAAARMVVELSRLVVRISPLGDPAPHLSALAQLVAVEPLARAAVASRHWLPDMRAATGRAAVLPGACWLGPFFAVSPIPDDVPGGLVQEPSVAALCFSRAEQRRPGDVNNAVAGLRLSMKNIIGHIHGVTQTLLKTKSTKAAMISWLGAVLDGNAGRSKLQVQAEKLAPDGFLANVAAVLLKSCGPFLDPSSELFWRRVDPGFVAAGGLLDASYAGETRLAAASDEEAAWRERLRSHSAASASAGGAARSSPMRLEYFVEDMCTALIHVSRYAPQLLSAAGVRLEDFAQLFTALMASPKHVRSAFLRSRLSEVLEMRGGPWRRAGAASSELASLFACQPLVVAHLAPVLLRLYNDIEHTERQGAFYFKFSMRVTIANILKYLWGQPQHRAVWLACVEAEGYRGQAERFASMLINDATYLLDEVLKQLKLLRQAEETRENAARWAAMSPQAATTRTLLLPHMVRRLADTLNYFLKYLVGPERRQLRIRQPEKYNFHPKQLLRGLVQLYLHVDAVDLAHPGPEGPVFAAAVGQDVRSFQPENFMEAVNLLESSGLLSMQQRAQFEALAQRAVAAGSAAEAEDEEMGADVPEDFTCGIMASVMKDPVLLPSGVVVDRPNILRHLLSDPTDPFNRKPLEESQLVAAVDIADRIRAWRAARKAA</sequence>
<keyword evidence="6" id="KW-0808">Transferase</keyword>
<evidence type="ECO:0000256" key="7">
    <source>
        <dbReference type="ARBA" id="ARBA00022786"/>
    </source>
</evidence>
<evidence type="ECO:0000256" key="2">
    <source>
        <dbReference type="ARBA" id="ARBA00004496"/>
    </source>
</evidence>
<keyword evidence="7" id="KW-0833">Ubl conjugation pathway</keyword>
<feature type="compositionally biased region" description="Low complexity" evidence="9">
    <location>
        <begin position="35"/>
        <end position="46"/>
    </location>
</feature>
<feature type="domain" description="U-box" evidence="10">
    <location>
        <begin position="788"/>
        <end position="861"/>
    </location>
</feature>
<dbReference type="GO" id="GO:0034450">
    <property type="term" value="F:ubiquitin-ubiquitin ligase activity"/>
    <property type="evidence" value="ECO:0007669"/>
    <property type="project" value="InterPro"/>
</dbReference>
<dbReference type="PANTHER" id="PTHR13931:SF2">
    <property type="entry name" value="UBIQUITIN CONJUGATION FACTOR E4 B"/>
    <property type="match status" value="1"/>
</dbReference>
<evidence type="ECO:0000256" key="5">
    <source>
        <dbReference type="ARBA" id="ARBA00022490"/>
    </source>
</evidence>
<dbReference type="InterPro" id="IPR045132">
    <property type="entry name" value="UBE4"/>
</dbReference>
<dbReference type="AlphaFoldDB" id="A0A2J8AA67"/>
<evidence type="ECO:0000256" key="9">
    <source>
        <dbReference type="SAM" id="MobiDB-lite"/>
    </source>
</evidence>
<dbReference type="GO" id="GO:0005634">
    <property type="term" value="C:nucleus"/>
    <property type="evidence" value="ECO:0007669"/>
    <property type="project" value="UniProtKB-SubCell"/>
</dbReference>
<dbReference type="SUPFAM" id="SSF57850">
    <property type="entry name" value="RING/U-box"/>
    <property type="match status" value="1"/>
</dbReference>
<dbReference type="GO" id="GO:0036503">
    <property type="term" value="P:ERAD pathway"/>
    <property type="evidence" value="ECO:0007669"/>
    <property type="project" value="InterPro"/>
</dbReference>
<evidence type="ECO:0000313" key="12">
    <source>
        <dbReference type="Proteomes" id="UP000236333"/>
    </source>
</evidence>
<gene>
    <name evidence="11" type="ORF">TSOC_003955</name>
</gene>
<comment type="subcellular location">
    <subcellularLocation>
        <location evidence="2">Cytoplasm</location>
    </subcellularLocation>
    <subcellularLocation>
        <location evidence="1">Nucleus</location>
    </subcellularLocation>
</comment>
<proteinExistence type="inferred from homology"/>
<dbReference type="Pfam" id="PF10408">
    <property type="entry name" value="Ufd2P_core"/>
    <property type="match status" value="2"/>
</dbReference>
<evidence type="ECO:0000256" key="3">
    <source>
        <dbReference type="ARBA" id="ARBA00004906"/>
    </source>
</evidence>
<dbReference type="SMART" id="SM00504">
    <property type="entry name" value="Ubox"/>
    <property type="match status" value="1"/>
</dbReference>
<dbReference type="GO" id="GO:0000151">
    <property type="term" value="C:ubiquitin ligase complex"/>
    <property type="evidence" value="ECO:0007669"/>
    <property type="project" value="InterPro"/>
</dbReference>
<comment type="similarity">
    <text evidence="4">Belongs to the ubiquitin conjugation factor E4 family.</text>
</comment>
<dbReference type="Proteomes" id="UP000236333">
    <property type="component" value="Unassembled WGS sequence"/>
</dbReference>
<feature type="region of interest" description="Disordered" evidence="9">
    <location>
        <begin position="17"/>
        <end position="50"/>
    </location>
</feature>
<dbReference type="Pfam" id="PF04564">
    <property type="entry name" value="U-box"/>
    <property type="match status" value="1"/>
</dbReference>
<organism evidence="11 12">
    <name type="scientific">Tetrabaena socialis</name>
    <dbReference type="NCBI Taxonomy" id="47790"/>
    <lineage>
        <taxon>Eukaryota</taxon>
        <taxon>Viridiplantae</taxon>
        <taxon>Chlorophyta</taxon>
        <taxon>core chlorophytes</taxon>
        <taxon>Chlorophyceae</taxon>
        <taxon>CS clade</taxon>
        <taxon>Chlamydomonadales</taxon>
        <taxon>Tetrabaenaceae</taxon>
        <taxon>Tetrabaena</taxon>
    </lineage>
</organism>
<dbReference type="PROSITE" id="PS51698">
    <property type="entry name" value="U_BOX"/>
    <property type="match status" value="1"/>
</dbReference>
<keyword evidence="8" id="KW-0539">Nucleus</keyword>
<keyword evidence="5" id="KW-0963">Cytoplasm</keyword>
<dbReference type="GO" id="GO:0005737">
    <property type="term" value="C:cytoplasm"/>
    <property type="evidence" value="ECO:0007669"/>
    <property type="project" value="UniProtKB-SubCell"/>
</dbReference>
<keyword evidence="12" id="KW-1185">Reference proteome</keyword>
<dbReference type="GO" id="GO:0000209">
    <property type="term" value="P:protein polyubiquitination"/>
    <property type="evidence" value="ECO:0007669"/>
    <property type="project" value="TreeGrafter"/>
</dbReference>
<dbReference type="OrthoDB" id="20295at2759"/>
<evidence type="ECO:0000256" key="4">
    <source>
        <dbReference type="ARBA" id="ARBA00007434"/>
    </source>
</evidence>
<dbReference type="EMBL" id="PGGS01000091">
    <property type="protein sequence ID" value="PNH09426.1"/>
    <property type="molecule type" value="Genomic_DNA"/>
</dbReference>
<dbReference type="InterPro" id="IPR003613">
    <property type="entry name" value="Ubox_domain"/>
</dbReference>
<comment type="pathway">
    <text evidence="3">Protein modification; protein ubiquitination.</text>
</comment>